<evidence type="ECO:0000256" key="1">
    <source>
        <dbReference type="ARBA" id="ARBA00004429"/>
    </source>
</evidence>
<feature type="transmembrane region" description="Helical" evidence="8">
    <location>
        <begin position="140"/>
        <end position="158"/>
    </location>
</feature>
<dbReference type="EMBL" id="JBHUDM010000015">
    <property type="protein sequence ID" value="MFD1643969.1"/>
    <property type="molecule type" value="Genomic_DNA"/>
</dbReference>
<dbReference type="AlphaFoldDB" id="A0ABD6DCC4"/>
<feature type="transmembrane region" description="Helical" evidence="8">
    <location>
        <begin position="96"/>
        <end position="120"/>
    </location>
</feature>
<accession>A0ABD6DCC4</accession>
<name>A0ABD6DCC4_9EURY</name>
<dbReference type="GO" id="GO:0005886">
    <property type="term" value="C:plasma membrane"/>
    <property type="evidence" value="ECO:0007669"/>
    <property type="project" value="UniProtKB-SubCell"/>
</dbReference>
<keyword evidence="4" id="KW-0997">Cell inner membrane</keyword>
<protein>
    <submittedName>
        <fullName evidence="10">TRAP transporter small permease</fullName>
    </submittedName>
</protein>
<comment type="subcellular location">
    <subcellularLocation>
        <location evidence="1">Cell inner membrane</location>
        <topology evidence="1">Multi-pass membrane protein</topology>
    </subcellularLocation>
</comment>
<keyword evidence="5 8" id="KW-0812">Transmembrane</keyword>
<keyword evidence="11" id="KW-1185">Reference proteome</keyword>
<evidence type="ECO:0000256" key="6">
    <source>
        <dbReference type="ARBA" id="ARBA00022989"/>
    </source>
</evidence>
<evidence type="ECO:0000313" key="10">
    <source>
        <dbReference type="EMBL" id="MFD1643969.1"/>
    </source>
</evidence>
<dbReference type="Proteomes" id="UP001597052">
    <property type="component" value="Unassembled WGS sequence"/>
</dbReference>
<dbReference type="Pfam" id="PF04290">
    <property type="entry name" value="DctQ"/>
    <property type="match status" value="1"/>
</dbReference>
<evidence type="ECO:0000256" key="8">
    <source>
        <dbReference type="SAM" id="Phobius"/>
    </source>
</evidence>
<proteinExistence type="predicted"/>
<feature type="transmembrane region" description="Helical" evidence="8">
    <location>
        <begin position="21"/>
        <end position="43"/>
    </location>
</feature>
<keyword evidence="2" id="KW-0813">Transport</keyword>
<evidence type="ECO:0000256" key="5">
    <source>
        <dbReference type="ARBA" id="ARBA00022692"/>
    </source>
</evidence>
<comment type="caution">
    <text evidence="10">The sequence shown here is derived from an EMBL/GenBank/DDBJ whole genome shotgun (WGS) entry which is preliminary data.</text>
</comment>
<dbReference type="InterPro" id="IPR055348">
    <property type="entry name" value="DctQ"/>
</dbReference>
<evidence type="ECO:0000256" key="7">
    <source>
        <dbReference type="ARBA" id="ARBA00023136"/>
    </source>
</evidence>
<evidence type="ECO:0000313" key="11">
    <source>
        <dbReference type="Proteomes" id="UP001597052"/>
    </source>
</evidence>
<dbReference type="PANTHER" id="PTHR35011">
    <property type="entry name" value="2,3-DIKETO-L-GULONATE TRAP TRANSPORTER SMALL PERMEASE PROTEIN YIAM"/>
    <property type="match status" value="1"/>
</dbReference>
<organism evidence="10 11">
    <name type="scientific">Halohasta litorea</name>
    <dbReference type="NCBI Taxonomy" id="869891"/>
    <lineage>
        <taxon>Archaea</taxon>
        <taxon>Methanobacteriati</taxon>
        <taxon>Methanobacteriota</taxon>
        <taxon>Stenosarchaea group</taxon>
        <taxon>Halobacteria</taxon>
        <taxon>Halobacteriales</taxon>
        <taxon>Haloferacaceae</taxon>
        <taxon>Halohasta</taxon>
    </lineage>
</organism>
<feature type="domain" description="Tripartite ATP-independent periplasmic transporters DctQ component" evidence="9">
    <location>
        <begin position="29"/>
        <end position="165"/>
    </location>
</feature>
<feature type="transmembrane region" description="Helical" evidence="8">
    <location>
        <begin position="55"/>
        <end position="75"/>
    </location>
</feature>
<gene>
    <name evidence="10" type="ORF">ACFSBW_19190</name>
</gene>
<sequence>MRKTNKNTSLKTRLDQGVRGIVLLLYVLMILVVGLQILTRWFLGDVIGSSLPWTVNISQMLLVYITFIGAAVTSSKREHISLDLLVSRLSDRTIRALTVVRTMLILIFVGVLIYGAYPLYLSNRGFGIGALPAHPPFTQAWLYVPVIVGGVLIAVYGIRDIWQVLMDPETILNDIKGDDINNED</sequence>
<evidence type="ECO:0000259" key="9">
    <source>
        <dbReference type="Pfam" id="PF04290"/>
    </source>
</evidence>
<keyword evidence="3" id="KW-1003">Cell membrane</keyword>
<dbReference type="InterPro" id="IPR007387">
    <property type="entry name" value="TRAP_DctQ"/>
</dbReference>
<evidence type="ECO:0000256" key="3">
    <source>
        <dbReference type="ARBA" id="ARBA00022475"/>
    </source>
</evidence>
<dbReference type="RefSeq" id="WP_256397899.1">
    <property type="nucleotide sequence ID" value="NZ_JANHDJ010000017.1"/>
</dbReference>
<keyword evidence="6 8" id="KW-1133">Transmembrane helix</keyword>
<evidence type="ECO:0000256" key="4">
    <source>
        <dbReference type="ARBA" id="ARBA00022519"/>
    </source>
</evidence>
<evidence type="ECO:0000256" key="2">
    <source>
        <dbReference type="ARBA" id="ARBA00022448"/>
    </source>
</evidence>
<keyword evidence="7 8" id="KW-0472">Membrane</keyword>
<dbReference type="PANTHER" id="PTHR35011:SF11">
    <property type="entry name" value="TRAP TRANSPORTER SMALL PERMEASE PROTEIN"/>
    <property type="match status" value="1"/>
</dbReference>
<reference evidence="10 11" key="1">
    <citation type="journal article" date="2019" name="Int. J. Syst. Evol. Microbiol.">
        <title>The Global Catalogue of Microorganisms (GCM) 10K type strain sequencing project: providing services to taxonomists for standard genome sequencing and annotation.</title>
        <authorList>
            <consortium name="The Broad Institute Genomics Platform"/>
            <consortium name="The Broad Institute Genome Sequencing Center for Infectious Disease"/>
            <person name="Wu L."/>
            <person name="Ma J."/>
        </authorList>
    </citation>
    <scope>NUCLEOTIDE SEQUENCE [LARGE SCALE GENOMIC DNA]</scope>
    <source>
        <strain evidence="10 11">CGMCC 1.10593</strain>
    </source>
</reference>